<comment type="caution">
    <text evidence="1">The sequence shown here is derived from an EMBL/GenBank/DDBJ whole genome shotgun (WGS) entry which is preliminary data.</text>
</comment>
<dbReference type="EMBL" id="LAZR01003710">
    <property type="protein sequence ID" value="KKN15459.1"/>
    <property type="molecule type" value="Genomic_DNA"/>
</dbReference>
<sequence length="160" mass="18720">MKLKQLKEQYGDGNGDSKYQKMANKVRGRRDKAIKAMAEYFAEWNILMGADNFFDPKSWEDYDNVTAADLRRSVIGYGTSQATSVGDTIKEDLIDLAEDIRRAAAQLQEEKGRKFDWSAKAKEMRRMKIAMKRKGEKATEEEEERSYLEKQDIELRRRFF</sequence>
<reference evidence="1" key="1">
    <citation type="journal article" date="2015" name="Nature">
        <title>Complex archaea that bridge the gap between prokaryotes and eukaryotes.</title>
        <authorList>
            <person name="Spang A."/>
            <person name="Saw J.H."/>
            <person name="Jorgensen S.L."/>
            <person name="Zaremba-Niedzwiedzka K."/>
            <person name="Martijn J."/>
            <person name="Lind A.E."/>
            <person name="van Eijk R."/>
            <person name="Schleper C."/>
            <person name="Guy L."/>
            <person name="Ettema T.J."/>
        </authorList>
    </citation>
    <scope>NUCLEOTIDE SEQUENCE</scope>
</reference>
<proteinExistence type="predicted"/>
<name>A0A0F9NBR1_9ZZZZ</name>
<gene>
    <name evidence="1" type="ORF">LCGC14_0985790</name>
</gene>
<accession>A0A0F9NBR1</accession>
<dbReference type="AlphaFoldDB" id="A0A0F9NBR1"/>
<evidence type="ECO:0000313" key="1">
    <source>
        <dbReference type="EMBL" id="KKN15459.1"/>
    </source>
</evidence>
<protein>
    <submittedName>
        <fullName evidence="1">Uncharacterized protein</fullName>
    </submittedName>
</protein>
<organism evidence="1">
    <name type="scientific">marine sediment metagenome</name>
    <dbReference type="NCBI Taxonomy" id="412755"/>
    <lineage>
        <taxon>unclassified sequences</taxon>
        <taxon>metagenomes</taxon>
        <taxon>ecological metagenomes</taxon>
    </lineage>
</organism>